<accession>A0A317XJM3</accession>
<keyword evidence="8" id="KW-1185">Reference proteome</keyword>
<dbReference type="PANTHER" id="PTHR43066:SF21">
    <property type="entry name" value="UBIQUITIN-ASSOCIATED DOMAIN-CONTAINING PROTEIN 2"/>
    <property type="match status" value="1"/>
</dbReference>
<dbReference type="Gene3D" id="1.20.1540.10">
    <property type="entry name" value="Rhomboid-like"/>
    <property type="match status" value="1"/>
</dbReference>
<feature type="transmembrane region" description="Helical" evidence="5">
    <location>
        <begin position="17"/>
        <end position="34"/>
    </location>
</feature>
<dbReference type="InParanoid" id="A0A317XJM3"/>
<dbReference type="InterPro" id="IPR022764">
    <property type="entry name" value="Peptidase_S54_rhomboid_dom"/>
</dbReference>
<keyword evidence="2 5" id="KW-0812">Transmembrane</keyword>
<dbReference type="STRING" id="1882483.A0A317XJM3"/>
<dbReference type="SUPFAM" id="SSF144091">
    <property type="entry name" value="Rhomboid-like"/>
    <property type="match status" value="1"/>
</dbReference>
<dbReference type="PANTHER" id="PTHR43066">
    <property type="entry name" value="RHOMBOID-RELATED PROTEIN"/>
    <property type="match status" value="1"/>
</dbReference>
<dbReference type="InterPro" id="IPR035952">
    <property type="entry name" value="Rhomboid-like_sf"/>
</dbReference>
<proteinExistence type="predicted"/>
<dbReference type="OrthoDB" id="272778at2759"/>
<dbReference type="GO" id="GO:0016020">
    <property type="term" value="C:membrane"/>
    <property type="evidence" value="ECO:0007669"/>
    <property type="project" value="UniProtKB-SubCell"/>
</dbReference>
<dbReference type="AlphaFoldDB" id="A0A317XJM3"/>
<evidence type="ECO:0000256" key="1">
    <source>
        <dbReference type="ARBA" id="ARBA00004141"/>
    </source>
</evidence>
<name>A0A317XJM3_9BASI</name>
<comment type="subcellular location">
    <subcellularLocation>
        <location evidence="1">Membrane</location>
        <topology evidence="1">Multi-pass membrane protein</topology>
    </subcellularLocation>
</comment>
<feature type="transmembrane region" description="Helical" evidence="5">
    <location>
        <begin position="91"/>
        <end position="117"/>
    </location>
</feature>
<dbReference type="FunCoup" id="A0A317XJM3">
    <property type="interactions" value="8"/>
</dbReference>
<protein>
    <recommendedName>
        <fullName evidence="6">Peptidase S54 rhomboid domain-containing protein</fullName>
    </recommendedName>
</protein>
<dbReference type="EMBL" id="KZ819200">
    <property type="protein sequence ID" value="PWY98032.1"/>
    <property type="molecule type" value="Genomic_DNA"/>
</dbReference>
<evidence type="ECO:0000256" key="4">
    <source>
        <dbReference type="ARBA" id="ARBA00023136"/>
    </source>
</evidence>
<evidence type="ECO:0000256" key="3">
    <source>
        <dbReference type="ARBA" id="ARBA00022989"/>
    </source>
</evidence>
<feature type="domain" description="Peptidase S54 rhomboid" evidence="6">
    <location>
        <begin position="50"/>
        <end position="126"/>
    </location>
</feature>
<reference evidence="7 8" key="1">
    <citation type="journal article" date="2018" name="Mol. Biol. Evol.">
        <title>Broad Genomic Sampling Reveals a Smut Pathogenic Ancestry of the Fungal Clade Ustilaginomycotina.</title>
        <authorList>
            <person name="Kijpornyongpan T."/>
            <person name="Mondo S.J."/>
            <person name="Barry K."/>
            <person name="Sandor L."/>
            <person name="Lee J."/>
            <person name="Lipzen A."/>
            <person name="Pangilinan J."/>
            <person name="LaButti K."/>
            <person name="Hainaut M."/>
            <person name="Henrissat B."/>
            <person name="Grigoriev I.V."/>
            <person name="Spatafora J.W."/>
            <person name="Aime M.C."/>
        </authorList>
    </citation>
    <scope>NUCLEOTIDE SEQUENCE [LARGE SCALE GENOMIC DNA]</scope>
    <source>
        <strain evidence="7 8">MCA 3645</strain>
    </source>
</reference>
<feature type="transmembrane region" description="Helical" evidence="5">
    <location>
        <begin position="55"/>
        <end position="79"/>
    </location>
</feature>
<evidence type="ECO:0000256" key="5">
    <source>
        <dbReference type="SAM" id="Phobius"/>
    </source>
</evidence>
<evidence type="ECO:0000313" key="8">
    <source>
        <dbReference type="Proteomes" id="UP000246740"/>
    </source>
</evidence>
<keyword evidence="4 5" id="KW-0472">Membrane</keyword>
<organism evidence="7 8">
    <name type="scientific">Testicularia cyperi</name>
    <dbReference type="NCBI Taxonomy" id="1882483"/>
    <lineage>
        <taxon>Eukaryota</taxon>
        <taxon>Fungi</taxon>
        <taxon>Dikarya</taxon>
        <taxon>Basidiomycota</taxon>
        <taxon>Ustilaginomycotina</taxon>
        <taxon>Ustilaginomycetes</taxon>
        <taxon>Ustilaginales</taxon>
        <taxon>Anthracoideaceae</taxon>
        <taxon>Testicularia</taxon>
    </lineage>
</organism>
<gene>
    <name evidence="7" type="ORF">BCV70DRAFT_39368</name>
</gene>
<dbReference type="GO" id="GO:0004252">
    <property type="term" value="F:serine-type endopeptidase activity"/>
    <property type="evidence" value="ECO:0007669"/>
    <property type="project" value="InterPro"/>
</dbReference>
<sequence>MAVATVAGFANAPVTKGLLIVVAICSVTVALFQLKPYAHLQLNPHIAVDGQYYRVLVQHFAFVNSSELLLALFLLYHAGAQVERTFGSHKFASFLLITTLLYTALQFVGLVALAWIYSRTPNAGASKPSTPIQLSPRLACPAGPWAPTFAILYQYARVIPDRWTIQLQSLHIGDRTIRIFVPAALLFFSQPTCSPWVSMLAVLVSVIYSSRSSLSSYRIPNRLYRLLGMLLSPWIGQTRLPTRSWRAEPPIRRTLANRETRLAENRDAMRTRTRG</sequence>
<dbReference type="Proteomes" id="UP000246740">
    <property type="component" value="Unassembled WGS sequence"/>
</dbReference>
<evidence type="ECO:0000259" key="6">
    <source>
        <dbReference type="Pfam" id="PF01694"/>
    </source>
</evidence>
<evidence type="ECO:0000313" key="7">
    <source>
        <dbReference type="EMBL" id="PWY98032.1"/>
    </source>
</evidence>
<keyword evidence="3 5" id="KW-1133">Transmembrane helix</keyword>
<evidence type="ECO:0000256" key="2">
    <source>
        <dbReference type="ARBA" id="ARBA00022692"/>
    </source>
</evidence>
<dbReference type="Pfam" id="PF01694">
    <property type="entry name" value="Rhomboid"/>
    <property type="match status" value="1"/>
</dbReference>